<dbReference type="OrthoDB" id="9776016at2"/>
<name>A0A4P6JLI2_KTERU</name>
<reference evidence="4 5" key="1">
    <citation type="submission" date="2019-01" db="EMBL/GenBank/DDBJ databases">
        <title>Ktedonosporobacter rubrisoli SCAWS-G2.</title>
        <authorList>
            <person name="Huang Y."/>
            <person name="Yan B."/>
        </authorList>
    </citation>
    <scope>NUCLEOTIDE SEQUENCE [LARGE SCALE GENOMIC DNA]</scope>
    <source>
        <strain evidence="4 5">SCAWS-G2</strain>
    </source>
</reference>
<proteinExistence type="inferred from homology"/>
<dbReference type="GO" id="GO:0006694">
    <property type="term" value="P:steroid biosynthetic process"/>
    <property type="evidence" value="ECO:0007669"/>
    <property type="project" value="InterPro"/>
</dbReference>
<accession>A0A4P6JLI2</accession>
<evidence type="ECO:0000313" key="4">
    <source>
        <dbReference type="EMBL" id="QBD76055.1"/>
    </source>
</evidence>
<evidence type="ECO:0000256" key="1">
    <source>
        <dbReference type="ARBA" id="ARBA00009219"/>
    </source>
</evidence>
<dbReference type="RefSeq" id="WP_129886651.1">
    <property type="nucleotide sequence ID" value="NZ_CP035758.1"/>
</dbReference>
<keyword evidence="2" id="KW-0560">Oxidoreductase</keyword>
<dbReference type="PANTHER" id="PTHR43245:SF51">
    <property type="entry name" value="SHORT CHAIN DEHYDROGENASE_REDUCTASE FAMILY 42E, MEMBER 2"/>
    <property type="match status" value="1"/>
</dbReference>
<dbReference type="InterPro" id="IPR002225">
    <property type="entry name" value="3Beta_OHSteriod_DH/Estase"/>
</dbReference>
<dbReference type="Proteomes" id="UP000290365">
    <property type="component" value="Chromosome"/>
</dbReference>
<dbReference type="Pfam" id="PF01073">
    <property type="entry name" value="3Beta_HSD"/>
    <property type="match status" value="1"/>
</dbReference>
<evidence type="ECO:0000259" key="3">
    <source>
        <dbReference type="Pfam" id="PF01073"/>
    </source>
</evidence>
<dbReference type="SUPFAM" id="SSF51735">
    <property type="entry name" value="NAD(P)-binding Rossmann-fold domains"/>
    <property type="match status" value="1"/>
</dbReference>
<dbReference type="AlphaFoldDB" id="A0A4P6JLI2"/>
<organism evidence="4 5">
    <name type="scientific">Ktedonosporobacter rubrisoli</name>
    <dbReference type="NCBI Taxonomy" id="2509675"/>
    <lineage>
        <taxon>Bacteria</taxon>
        <taxon>Bacillati</taxon>
        <taxon>Chloroflexota</taxon>
        <taxon>Ktedonobacteria</taxon>
        <taxon>Ktedonobacterales</taxon>
        <taxon>Ktedonosporobacteraceae</taxon>
        <taxon>Ktedonosporobacter</taxon>
    </lineage>
</organism>
<comment type="similarity">
    <text evidence="1">Belongs to the 3-beta-HSD family.</text>
</comment>
<gene>
    <name evidence="4" type="ORF">EPA93_08565</name>
</gene>
<dbReference type="Gene3D" id="3.40.50.720">
    <property type="entry name" value="NAD(P)-binding Rossmann-like Domain"/>
    <property type="match status" value="2"/>
</dbReference>
<feature type="domain" description="3-beta hydroxysteroid dehydrogenase/isomerase" evidence="3">
    <location>
        <begin position="160"/>
        <end position="261"/>
    </location>
</feature>
<evidence type="ECO:0000313" key="5">
    <source>
        <dbReference type="Proteomes" id="UP000290365"/>
    </source>
</evidence>
<evidence type="ECO:0000256" key="2">
    <source>
        <dbReference type="ARBA" id="ARBA00023002"/>
    </source>
</evidence>
<protein>
    <submittedName>
        <fullName evidence="4">NAD-dependent dehydratase</fullName>
    </submittedName>
</protein>
<dbReference type="KEGG" id="kbs:EPA93_08565"/>
<dbReference type="EMBL" id="CP035758">
    <property type="protein sequence ID" value="QBD76055.1"/>
    <property type="molecule type" value="Genomic_DNA"/>
</dbReference>
<dbReference type="InterPro" id="IPR036291">
    <property type="entry name" value="NAD(P)-bd_dom_sf"/>
</dbReference>
<dbReference type="GO" id="GO:0016616">
    <property type="term" value="F:oxidoreductase activity, acting on the CH-OH group of donors, NAD or NADP as acceptor"/>
    <property type="evidence" value="ECO:0007669"/>
    <property type="project" value="InterPro"/>
</dbReference>
<sequence>MRILVIGGTGSVGTPVVRQLVQQGHQLMVMHRGKKQAQLEPGVESLLAERARLPELKAELKGFAPEVVLDIFPLVEREASIVVESVRGIAQRVVGIGSADVYRAYGRLIGTEPGPIEPTPLSEDAPLRQKLYPHRAEPPRSADDPQRWMDDYDKIPVERAFMGDSELSGTILRLPMIYGPGDRQHRNYSLVKRMQDRRPAIVLGQEYANWLSPRGYIDNVAAAIVLATTDARAAGRIYNVAEEPPFTTVEWVRKLAEAMDWHGNIVTRQEEQLPASLKFDANAKQHLSLDTARIRQELGYREPVGLDEAIKQTIAWELNNPPAASQLDYAAEDALLREA</sequence>
<dbReference type="PANTHER" id="PTHR43245">
    <property type="entry name" value="BIFUNCTIONAL POLYMYXIN RESISTANCE PROTEIN ARNA"/>
    <property type="match status" value="1"/>
</dbReference>
<keyword evidence="5" id="KW-1185">Reference proteome</keyword>
<dbReference type="InterPro" id="IPR050177">
    <property type="entry name" value="Lipid_A_modif_metabolic_enz"/>
</dbReference>